<evidence type="ECO:0000256" key="3">
    <source>
        <dbReference type="ARBA" id="ARBA00023163"/>
    </source>
</evidence>
<comment type="caution">
    <text evidence="6">The sequence shown here is derived from an EMBL/GenBank/DDBJ whole genome shotgun (WGS) entry which is preliminary data.</text>
</comment>
<dbReference type="InterPro" id="IPR009057">
    <property type="entry name" value="Homeodomain-like_sf"/>
</dbReference>
<name>A0ABT9B2H9_9ACTN</name>
<evidence type="ECO:0000256" key="2">
    <source>
        <dbReference type="ARBA" id="ARBA00023125"/>
    </source>
</evidence>
<evidence type="ECO:0000259" key="5">
    <source>
        <dbReference type="PROSITE" id="PS50977"/>
    </source>
</evidence>
<evidence type="ECO:0000313" key="6">
    <source>
        <dbReference type="EMBL" id="MDO7868898.1"/>
    </source>
</evidence>
<dbReference type="InterPro" id="IPR001647">
    <property type="entry name" value="HTH_TetR"/>
</dbReference>
<dbReference type="Gene3D" id="1.10.357.10">
    <property type="entry name" value="Tetracycline Repressor, domain 2"/>
    <property type="match status" value="1"/>
</dbReference>
<organism evidence="6 7">
    <name type="scientific">Nocardioides jiangxiensis</name>
    <dbReference type="NCBI Taxonomy" id="3064524"/>
    <lineage>
        <taxon>Bacteria</taxon>
        <taxon>Bacillati</taxon>
        <taxon>Actinomycetota</taxon>
        <taxon>Actinomycetes</taxon>
        <taxon>Propionibacteriales</taxon>
        <taxon>Nocardioidaceae</taxon>
        <taxon>Nocardioides</taxon>
    </lineage>
</organism>
<gene>
    <name evidence="6" type="ORF">Q5722_11010</name>
</gene>
<evidence type="ECO:0000256" key="4">
    <source>
        <dbReference type="PROSITE-ProRule" id="PRU00335"/>
    </source>
</evidence>
<reference evidence="6 7" key="1">
    <citation type="submission" date="2023-07" db="EMBL/GenBank/DDBJ databases">
        <title>Nocardioides sp. nov WY-20 isolated from soil.</title>
        <authorList>
            <person name="Liu B."/>
            <person name="Wan Y."/>
        </authorList>
    </citation>
    <scope>NUCLEOTIDE SEQUENCE [LARGE SCALE GENOMIC DNA]</scope>
    <source>
        <strain evidence="6 7">WY-20</strain>
    </source>
</reference>
<keyword evidence="7" id="KW-1185">Reference proteome</keyword>
<dbReference type="PROSITE" id="PS50977">
    <property type="entry name" value="HTH_TETR_2"/>
    <property type="match status" value="1"/>
</dbReference>
<feature type="DNA-binding region" description="H-T-H motif" evidence="4">
    <location>
        <begin position="44"/>
        <end position="63"/>
    </location>
</feature>
<dbReference type="Proteomes" id="UP001233314">
    <property type="component" value="Unassembled WGS sequence"/>
</dbReference>
<dbReference type="InterPro" id="IPR050109">
    <property type="entry name" value="HTH-type_TetR-like_transc_reg"/>
</dbReference>
<dbReference type="EMBL" id="JAUQTA010000001">
    <property type="protein sequence ID" value="MDO7868898.1"/>
    <property type="molecule type" value="Genomic_DNA"/>
</dbReference>
<dbReference type="PANTHER" id="PTHR30055:SF234">
    <property type="entry name" value="HTH-TYPE TRANSCRIPTIONAL REGULATOR BETI"/>
    <property type="match status" value="1"/>
</dbReference>
<keyword evidence="1" id="KW-0805">Transcription regulation</keyword>
<sequence>MSRDTASQTPRRKYAARVPVDERREQLLDAALTVLARDGFDNVTIEAISKEAGVTRPVVYSAYDGLEPLLHALLDRTRNRALAQAMQVLVESGTPEDVDTWIVTAIDGLIEQVVADPDVWRPVLGVTRGAPAVVRDRIEETRELIRGYLEAGIETGIQLRGGPDVDSRILSHVVLVMAEEFGRLILEDPPRYSRERMVDAVAGFLRAAPPPAP</sequence>
<evidence type="ECO:0000313" key="7">
    <source>
        <dbReference type="Proteomes" id="UP001233314"/>
    </source>
</evidence>
<protein>
    <submittedName>
        <fullName evidence="6">TetR/AcrR family transcriptional regulator</fullName>
    </submittedName>
</protein>
<keyword evidence="2 4" id="KW-0238">DNA-binding</keyword>
<proteinExistence type="predicted"/>
<dbReference type="RefSeq" id="WP_305028252.1">
    <property type="nucleotide sequence ID" value="NZ_JAUQTA010000001.1"/>
</dbReference>
<feature type="domain" description="HTH tetR-type" evidence="5">
    <location>
        <begin position="21"/>
        <end position="81"/>
    </location>
</feature>
<dbReference type="PANTHER" id="PTHR30055">
    <property type="entry name" value="HTH-TYPE TRANSCRIPTIONAL REGULATOR RUTR"/>
    <property type="match status" value="1"/>
</dbReference>
<accession>A0ABT9B2H9</accession>
<dbReference type="Pfam" id="PF00440">
    <property type="entry name" value="TetR_N"/>
    <property type="match status" value="1"/>
</dbReference>
<dbReference type="SUPFAM" id="SSF46689">
    <property type="entry name" value="Homeodomain-like"/>
    <property type="match status" value="1"/>
</dbReference>
<evidence type="ECO:0000256" key="1">
    <source>
        <dbReference type="ARBA" id="ARBA00023015"/>
    </source>
</evidence>
<keyword evidence="3" id="KW-0804">Transcription</keyword>